<proteinExistence type="predicted"/>
<dbReference type="GO" id="GO:0004077">
    <property type="term" value="F:biotin--[biotin carboxyl-carrier protein] ligase activity"/>
    <property type="evidence" value="ECO:0007669"/>
    <property type="project" value="UniProtKB-EC"/>
</dbReference>
<dbReference type="EMBL" id="JBHDLJ010000009">
    <property type="protein sequence ID" value="MFB0835275.1"/>
    <property type="molecule type" value="Genomic_DNA"/>
</dbReference>
<keyword evidence="2" id="KW-0092">Biotin</keyword>
<evidence type="ECO:0000256" key="4">
    <source>
        <dbReference type="SAM" id="MobiDB-lite"/>
    </source>
</evidence>
<dbReference type="InterPro" id="IPR003142">
    <property type="entry name" value="BPL_C"/>
</dbReference>
<keyword evidence="7" id="KW-1185">Reference proteome</keyword>
<organism evidence="6 7">
    <name type="scientific">Arthrobacter halodurans</name>
    <dbReference type="NCBI Taxonomy" id="516699"/>
    <lineage>
        <taxon>Bacteria</taxon>
        <taxon>Bacillati</taxon>
        <taxon>Actinomycetota</taxon>
        <taxon>Actinomycetes</taxon>
        <taxon>Micrococcales</taxon>
        <taxon>Micrococcaceae</taxon>
        <taxon>Arthrobacter</taxon>
    </lineage>
</organism>
<dbReference type="InterPro" id="IPR004143">
    <property type="entry name" value="BPL_LPL_catalytic"/>
</dbReference>
<dbReference type="RefSeq" id="WP_373972450.1">
    <property type="nucleotide sequence ID" value="NZ_JBHDLJ010000009.1"/>
</dbReference>
<reference evidence="6 7" key="1">
    <citation type="submission" date="2024-09" db="EMBL/GenBank/DDBJ databases">
        <authorList>
            <person name="Salinas-Garcia M.A."/>
            <person name="Prieme A."/>
        </authorList>
    </citation>
    <scope>NUCLEOTIDE SEQUENCE [LARGE SCALE GENOMIC DNA]</scope>
    <source>
        <strain evidence="6 7">DSM 21081</strain>
    </source>
</reference>
<dbReference type="InterPro" id="IPR004408">
    <property type="entry name" value="Biotin_CoA_COase_ligase"/>
</dbReference>
<evidence type="ECO:0000256" key="2">
    <source>
        <dbReference type="ARBA" id="ARBA00023267"/>
    </source>
</evidence>
<gene>
    <name evidence="6" type="ORF">ACETWP_11815</name>
</gene>
<dbReference type="EC" id="6.3.4.15" evidence="3"/>
<dbReference type="Pfam" id="PF02237">
    <property type="entry name" value="BPL_C"/>
    <property type="match status" value="1"/>
</dbReference>
<evidence type="ECO:0000313" key="7">
    <source>
        <dbReference type="Proteomes" id="UP001575652"/>
    </source>
</evidence>
<feature type="region of interest" description="Disordered" evidence="4">
    <location>
        <begin position="1"/>
        <end position="34"/>
    </location>
</feature>
<dbReference type="Pfam" id="PF03099">
    <property type="entry name" value="BPL_LplA_LipB"/>
    <property type="match status" value="1"/>
</dbReference>
<dbReference type="Gene3D" id="2.30.30.100">
    <property type="match status" value="1"/>
</dbReference>
<evidence type="ECO:0000313" key="6">
    <source>
        <dbReference type="EMBL" id="MFB0835275.1"/>
    </source>
</evidence>
<dbReference type="SUPFAM" id="SSF55681">
    <property type="entry name" value="Class II aaRS and biotin synthetases"/>
    <property type="match status" value="1"/>
</dbReference>
<name>A0ABV4UNQ2_9MICC</name>
<evidence type="ECO:0000259" key="5">
    <source>
        <dbReference type="PROSITE" id="PS51733"/>
    </source>
</evidence>
<dbReference type="PROSITE" id="PS51733">
    <property type="entry name" value="BPL_LPL_CATALYTIC"/>
    <property type="match status" value="1"/>
</dbReference>
<dbReference type="PANTHER" id="PTHR12835:SF5">
    <property type="entry name" value="BIOTIN--PROTEIN LIGASE"/>
    <property type="match status" value="1"/>
</dbReference>
<dbReference type="PANTHER" id="PTHR12835">
    <property type="entry name" value="BIOTIN PROTEIN LIGASE"/>
    <property type="match status" value="1"/>
</dbReference>
<dbReference type="NCBIfam" id="TIGR00121">
    <property type="entry name" value="birA_ligase"/>
    <property type="match status" value="1"/>
</dbReference>
<evidence type="ECO:0000256" key="1">
    <source>
        <dbReference type="ARBA" id="ARBA00022598"/>
    </source>
</evidence>
<keyword evidence="1 6" id="KW-0436">Ligase</keyword>
<feature type="domain" description="BPL/LPL catalytic" evidence="5">
    <location>
        <begin position="40"/>
        <end position="229"/>
    </location>
</feature>
<feature type="compositionally biased region" description="Basic and acidic residues" evidence="4">
    <location>
        <begin position="1"/>
        <end position="13"/>
    </location>
</feature>
<dbReference type="Proteomes" id="UP001575652">
    <property type="component" value="Unassembled WGS sequence"/>
</dbReference>
<sequence length="305" mass="30749">MTHSDATRPEQDQSPRGGPGGGRPERAPLDRGALRAALVAPAGPLARLDVVESTGSTNTDAAAAASADPSAWPDLSVLATDFQSAGRGRLERVWQAPPRSSLAVSILFRPAAAGGGALPAAAYGWLSMLCALALAESLEETAGIRATLKWPNDVLAGGRKVAGVLAQLVPAGDAPAVVVGSGVNVSLGRDELPVPTATSLLVEGASTTDTTRLLEAYLRAAARLYRGFVADGGDAEAGLRDRVAARMSTLGAPVRAELPGGAVLEGTAVALGADGALAIRAADGTVTEVRAGDVAHLRRADGTYA</sequence>
<evidence type="ECO:0000256" key="3">
    <source>
        <dbReference type="ARBA" id="ARBA00024227"/>
    </source>
</evidence>
<accession>A0ABV4UNQ2</accession>
<comment type="caution">
    <text evidence="6">The sequence shown here is derived from an EMBL/GenBank/DDBJ whole genome shotgun (WGS) entry which is preliminary data.</text>
</comment>
<feature type="compositionally biased region" description="Basic and acidic residues" evidence="4">
    <location>
        <begin position="23"/>
        <end position="33"/>
    </location>
</feature>
<dbReference type="InterPro" id="IPR045864">
    <property type="entry name" value="aa-tRNA-synth_II/BPL/LPL"/>
</dbReference>
<protein>
    <recommendedName>
        <fullName evidence="3">biotin--[biotin carboxyl-carrier protein] ligase</fullName>
        <ecNumber evidence="3">6.3.4.15</ecNumber>
    </recommendedName>
</protein>
<dbReference type="Gene3D" id="3.30.930.10">
    <property type="entry name" value="Bira Bifunctional Protein, Domain 2"/>
    <property type="match status" value="1"/>
</dbReference>